<accession>A0A7C5ESD9</accession>
<dbReference type="Gene3D" id="1.10.10.10">
    <property type="entry name" value="Winged helix-like DNA-binding domain superfamily/Winged helix DNA-binding domain"/>
    <property type="match status" value="1"/>
</dbReference>
<evidence type="ECO:0000313" key="3">
    <source>
        <dbReference type="EMBL" id="HGZ11164.1"/>
    </source>
</evidence>
<dbReference type="Pfam" id="PF23470">
    <property type="entry name" value="Zn_ribbon_PF0610"/>
    <property type="match status" value="1"/>
</dbReference>
<evidence type="ECO:0000259" key="1">
    <source>
        <dbReference type="Pfam" id="PF21476"/>
    </source>
</evidence>
<proteinExistence type="predicted"/>
<sequence>MPTVRQAIKELLRGQALSALELSRLLSLPEKEIYQHLKHLARAPGPGLRFQLIPASCRKCNFTFSKRERLTPPSRCPVCGHQSLRRPRFALIATDN</sequence>
<dbReference type="EMBL" id="DTKJ01000019">
    <property type="protein sequence ID" value="HGZ11164.1"/>
    <property type="molecule type" value="Genomic_DNA"/>
</dbReference>
<dbReference type="Pfam" id="PF21476">
    <property type="entry name" value="PF0610-like_N"/>
    <property type="match status" value="1"/>
</dbReference>
<dbReference type="InterPro" id="IPR057022">
    <property type="entry name" value="PF0610-like_Zn_ribbon_C"/>
</dbReference>
<dbReference type="InterPro" id="IPR038767">
    <property type="entry name" value="PF0610-like"/>
</dbReference>
<dbReference type="SUPFAM" id="SSF46785">
    <property type="entry name" value="Winged helix' DNA-binding domain"/>
    <property type="match status" value="1"/>
</dbReference>
<organism evidence="3">
    <name type="scientific">Desulfobacca acetoxidans</name>
    <dbReference type="NCBI Taxonomy" id="60893"/>
    <lineage>
        <taxon>Bacteria</taxon>
        <taxon>Pseudomonadati</taxon>
        <taxon>Thermodesulfobacteriota</taxon>
        <taxon>Desulfobaccia</taxon>
        <taxon>Desulfobaccales</taxon>
        <taxon>Desulfobaccaceae</taxon>
        <taxon>Desulfobacca</taxon>
    </lineage>
</organism>
<dbReference type="PANTHER" id="PTHR40663">
    <property type="match status" value="1"/>
</dbReference>
<protein>
    <submittedName>
        <fullName evidence="3">Transcriptional regulator</fullName>
    </submittedName>
</protein>
<gene>
    <name evidence="3" type="ORF">ENW48_02970</name>
</gene>
<dbReference type="AlphaFoldDB" id="A0A7C5ESD9"/>
<dbReference type="InterPro" id="IPR036388">
    <property type="entry name" value="WH-like_DNA-bd_sf"/>
</dbReference>
<name>A0A7C5ESD9_9BACT</name>
<dbReference type="InterPro" id="IPR036390">
    <property type="entry name" value="WH_DNA-bd_sf"/>
</dbReference>
<dbReference type="PANTHER" id="PTHR40663:SF2">
    <property type="entry name" value="TRANSCRIPTIONAL REGULATOR"/>
    <property type="match status" value="1"/>
</dbReference>
<feature type="domain" description="PF0610-like winged HTH N-terminal" evidence="1">
    <location>
        <begin position="3"/>
        <end position="42"/>
    </location>
</feature>
<reference evidence="3" key="1">
    <citation type="journal article" date="2020" name="mSystems">
        <title>Genome- and Community-Level Interaction Insights into Carbon Utilization and Element Cycling Functions of Hydrothermarchaeota in Hydrothermal Sediment.</title>
        <authorList>
            <person name="Zhou Z."/>
            <person name="Liu Y."/>
            <person name="Xu W."/>
            <person name="Pan J."/>
            <person name="Luo Z.H."/>
            <person name="Li M."/>
        </authorList>
    </citation>
    <scope>NUCLEOTIDE SEQUENCE [LARGE SCALE GENOMIC DNA]</scope>
    <source>
        <strain evidence="3">SpSt-853</strain>
    </source>
</reference>
<comment type="caution">
    <text evidence="3">The sequence shown here is derived from an EMBL/GenBank/DDBJ whole genome shotgun (WGS) entry which is preliminary data.</text>
</comment>
<dbReference type="InterPro" id="IPR049159">
    <property type="entry name" value="PF0610-like_wHTH_N"/>
</dbReference>
<evidence type="ECO:0000259" key="2">
    <source>
        <dbReference type="Pfam" id="PF23470"/>
    </source>
</evidence>
<feature type="domain" description="PF0610-like rubredoxin-like zinc beta-ribbon C-terminal" evidence="2">
    <location>
        <begin position="54"/>
        <end position="91"/>
    </location>
</feature>